<dbReference type="RefSeq" id="WP_286494441.1">
    <property type="nucleotide sequence ID" value="NZ_JACAGJ010000012.1"/>
</dbReference>
<keyword evidence="1" id="KW-1133">Transmembrane helix</keyword>
<keyword evidence="1" id="KW-0472">Membrane</keyword>
<dbReference type="EMBL" id="JACAGJ010000012">
    <property type="protein sequence ID" value="MDM1074204.1"/>
    <property type="molecule type" value="Genomic_DNA"/>
</dbReference>
<feature type="transmembrane region" description="Helical" evidence="1">
    <location>
        <begin position="20"/>
        <end position="42"/>
    </location>
</feature>
<comment type="caution">
    <text evidence="2">The sequence shown here is derived from an EMBL/GenBank/DDBJ whole genome shotgun (WGS) entry which is preliminary data.</text>
</comment>
<accession>A0AAJ1QHL0</accession>
<organism evidence="2 3">
    <name type="scientific">Empedobacter brevis</name>
    <dbReference type="NCBI Taxonomy" id="247"/>
    <lineage>
        <taxon>Bacteria</taxon>
        <taxon>Pseudomonadati</taxon>
        <taxon>Bacteroidota</taxon>
        <taxon>Flavobacteriia</taxon>
        <taxon>Flavobacteriales</taxon>
        <taxon>Weeksellaceae</taxon>
        <taxon>Empedobacter</taxon>
    </lineage>
</organism>
<keyword evidence="1" id="KW-0812">Transmembrane</keyword>
<gene>
    <name evidence="2" type="ORF">HX001_17095</name>
</gene>
<evidence type="ECO:0000313" key="3">
    <source>
        <dbReference type="Proteomes" id="UP001170959"/>
    </source>
</evidence>
<evidence type="ECO:0000256" key="1">
    <source>
        <dbReference type="SAM" id="Phobius"/>
    </source>
</evidence>
<dbReference type="AlphaFoldDB" id="A0AAJ1QHL0"/>
<name>A0AAJ1QHL0_9FLAO</name>
<reference evidence="2" key="1">
    <citation type="submission" date="2020-06" db="EMBL/GenBank/DDBJ databases">
        <authorList>
            <person name="Dong N."/>
        </authorList>
    </citation>
    <scope>NUCLEOTIDE SEQUENCE</scope>
    <source>
        <strain evidence="2">R655-4</strain>
    </source>
</reference>
<protein>
    <submittedName>
        <fullName evidence="2">Uncharacterized protein</fullName>
    </submittedName>
</protein>
<evidence type="ECO:0000313" key="2">
    <source>
        <dbReference type="EMBL" id="MDM1074204.1"/>
    </source>
</evidence>
<sequence>MKPELPQPFSIQDIEKRPKAVVISLLIGLLLITCTVIGFLFVRKEDDQEHCEAEKQALIKTILEERNDRIQLYEGMLFYKSENQSLREEMQTKDSIVRDKTEGFVKKILK</sequence>
<proteinExistence type="predicted"/>
<dbReference type="Proteomes" id="UP001170959">
    <property type="component" value="Unassembled WGS sequence"/>
</dbReference>
<reference evidence="2" key="2">
    <citation type="journal article" date="2022" name="Sci. Total Environ.">
        <title>Prevalence, transmission, and molecular epidemiology of tet(X)-positive bacteria among humans, animals, and environmental niches in China: An epidemiological, and genomic-based study.</title>
        <authorList>
            <person name="Dong N."/>
            <person name="Zeng Y."/>
            <person name="Cai C."/>
            <person name="Sun C."/>
            <person name="Lu J."/>
            <person name="Liu C."/>
            <person name="Zhou H."/>
            <person name="Sun Q."/>
            <person name="Shu L."/>
            <person name="Wang H."/>
            <person name="Wang Y."/>
            <person name="Wang S."/>
            <person name="Wu C."/>
            <person name="Chan E.W."/>
            <person name="Chen G."/>
            <person name="Shen Z."/>
            <person name="Chen S."/>
            <person name="Zhang R."/>
        </authorList>
    </citation>
    <scope>NUCLEOTIDE SEQUENCE</scope>
    <source>
        <strain evidence="2">R655-4</strain>
    </source>
</reference>